<dbReference type="PROSITE" id="PS51387">
    <property type="entry name" value="FAD_PCMH"/>
    <property type="match status" value="1"/>
</dbReference>
<feature type="domain" description="FAD-binding PCMH-type" evidence="7">
    <location>
        <begin position="58"/>
        <end position="226"/>
    </location>
</feature>
<keyword evidence="4" id="KW-0274">FAD</keyword>
<dbReference type="PROSITE" id="PS00862">
    <property type="entry name" value="OX2_COVAL_FAD"/>
    <property type="match status" value="1"/>
</dbReference>
<protein>
    <submittedName>
        <fullName evidence="8">FAD-binding oxidoreductase</fullName>
    </submittedName>
</protein>
<comment type="cofactor">
    <cofactor evidence="1">
        <name>FAD</name>
        <dbReference type="ChEBI" id="CHEBI:57692"/>
    </cofactor>
</comment>
<organism evidence="8 10">
    <name type="scientific">Mumia zhuanghuii</name>
    <dbReference type="NCBI Taxonomy" id="2585211"/>
    <lineage>
        <taxon>Bacteria</taxon>
        <taxon>Bacillati</taxon>
        <taxon>Actinomycetota</taxon>
        <taxon>Actinomycetes</taxon>
        <taxon>Propionibacteriales</taxon>
        <taxon>Nocardioidaceae</taxon>
        <taxon>Mumia</taxon>
    </lineage>
</organism>
<evidence type="ECO:0000256" key="2">
    <source>
        <dbReference type="ARBA" id="ARBA00005466"/>
    </source>
</evidence>
<dbReference type="SUPFAM" id="SSF56176">
    <property type="entry name" value="FAD-binding/transporter-associated domain-like"/>
    <property type="match status" value="1"/>
</dbReference>
<dbReference type="Proteomes" id="UP000306740">
    <property type="component" value="Unassembled WGS sequence"/>
</dbReference>
<dbReference type="InterPro" id="IPR016169">
    <property type="entry name" value="FAD-bd_PCMH_sub2"/>
</dbReference>
<proteinExistence type="inferred from homology"/>
<evidence type="ECO:0000259" key="7">
    <source>
        <dbReference type="PROSITE" id="PS51387"/>
    </source>
</evidence>
<dbReference type="GO" id="GO:0016491">
    <property type="term" value="F:oxidoreductase activity"/>
    <property type="evidence" value="ECO:0007669"/>
    <property type="project" value="UniProtKB-KW"/>
</dbReference>
<dbReference type="AlphaFoldDB" id="A0A5C4M3G8"/>
<evidence type="ECO:0000313" key="9">
    <source>
        <dbReference type="EMBL" id="TNC47964.1"/>
    </source>
</evidence>
<dbReference type="PANTHER" id="PTHR42973:SF39">
    <property type="entry name" value="FAD-BINDING PCMH-TYPE DOMAIN-CONTAINING PROTEIN"/>
    <property type="match status" value="1"/>
</dbReference>
<dbReference type="Pfam" id="PF01565">
    <property type="entry name" value="FAD_binding_4"/>
    <property type="match status" value="1"/>
</dbReference>
<dbReference type="InterPro" id="IPR036318">
    <property type="entry name" value="FAD-bd_PCMH-like_sf"/>
</dbReference>
<dbReference type="RefSeq" id="WP_139105705.1">
    <property type="nucleotide sequence ID" value="NZ_VDFR01000040.1"/>
</dbReference>
<name>A0A5C4M3G8_9ACTN</name>
<dbReference type="InterPro" id="IPR016166">
    <property type="entry name" value="FAD-bd_PCMH"/>
</dbReference>
<dbReference type="PANTHER" id="PTHR42973">
    <property type="entry name" value="BINDING OXIDOREDUCTASE, PUTATIVE (AFU_ORTHOLOGUE AFUA_1G17690)-RELATED"/>
    <property type="match status" value="1"/>
</dbReference>
<dbReference type="InterPro" id="IPR006094">
    <property type="entry name" value="Oxid_FAD_bind_N"/>
</dbReference>
<dbReference type="Gene3D" id="3.30.43.10">
    <property type="entry name" value="Uridine Diphospho-n-acetylenolpyruvylglucosamine Reductase, domain 2"/>
    <property type="match status" value="1"/>
</dbReference>
<evidence type="ECO:0000313" key="10">
    <source>
        <dbReference type="Proteomes" id="UP000306740"/>
    </source>
</evidence>
<dbReference type="InterPro" id="IPR016167">
    <property type="entry name" value="FAD-bd_PCMH_sub1"/>
</dbReference>
<keyword evidence="5" id="KW-0560">Oxidoreductase</keyword>
<gene>
    <name evidence="9" type="ORF">FHE65_08630</name>
    <name evidence="8" type="ORF">FHE65_34800</name>
</gene>
<dbReference type="EMBL" id="VDFR01000250">
    <property type="protein sequence ID" value="TNC25694.1"/>
    <property type="molecule type" value="Genomic_DNA"/>
</dbReference>
<evidence type="ECO:0000256" key="4">
    <source>
        <dbReference type="ARBA" id="ARBA00022827"/>
    </source>
</evidence>
<evidence type="ECO:0000256" key="1">
    <source>
        <dbReference type="ARBA" id="ARBA00001974"/>
    </source>
</evidence>
<comment type="caution">
    <text evidence="8">The sequence shown here is derived from an EMBL/GenBank/DDBJ whole genome shotgun (WGS) entry which is preliminary data.</text>
</comment>
<accession>A0A5C4M3G8</accession>
<dbReference type="InterPro" id="IPR050416">
    <property type="entry name" value="FAD-linked_Oxidoreductase"/>
</dbReference>
<evidence type="ECO:0000313" key="8">
    <source>
        <dbReference type="EMBL" id="TNC25694.1"/>
    </source>
</evidence>
<dbReference type="InterPro" id="IPR006093">
    <property type="entry name" value="Oxy_OxRdtase_FAD_BS"/>
</dbReference>
<dbReference type="EMBL" id="VDFR01000040">
    <property type="protein sequence ID" value="TNC47964.1"/>
    <property type="molecule type" value="Genomic_DNA"/>
</dbReference>
<evidence type="ECO:0000256" key="6">
    <source>
        <dbReference type="SAM" id="MobiDB-lite"/>
    </source>
</evidence>
<sequence length="469" mass="48324">MSTTTATTTTGDGNVTERPPKADEVADLAPLRIQLSDRLVAPGDTAWDESSRPWNLAIDQAPVAVVLAASPDDVAVTVRFARAYGLAVAPQAGGHGASARLAGSIVVRSTGLTDLVVDPVARTARVGAGVRWGALQAALDGTGLTAMIGSNPDVSVVGFTLQGGYSWFTRTYGMGADSLRAAEIVDAQGEVRWVDDRTDPELMWALRGGGGNLAYVTAVEIDLHPAPEIAGGRLMFPFTAARDVLNAYADATATAPPTVTLWATVVHVPDLPFLPAEVRGESFVVVEGATTEGLDGLEAALASVRASGPVVHDTVRVRTASEVGDICEEPVDPMPALHSARPLGALTPQTVDALLAVAHTPGVMQIQVRHLGGVRAGRRPGFHTGVPSELLATSLALVTAPEAVPVILSGFATVAEALRPWTEGAVAPSLLAAGESLERSASSAALDRLGECVAHEDPAGVFRAATGHS</sequence>
<dbReference type="GO" id="GO:0071949">
    <property type="term" value="F:FAD binding"/>
    <property type="evidence" value="ECO:0007669"/>
    <property type="project" value="InterPro"/>
</dbReference>
<evidence type="ECO:0000256" key="3">
    <source>
        <dbReference type="ARBA" id="ARBA00022630"/>
    </source>
</evidence>
<dbReference type="Gene3D" id="3.40.462.20">
    <property type="match status" value="1"/>
</dbReference>
<dbReference type="OrthoDB" id="3682986at2"/>
<feature type="compositionally biased region" description="Low complexity" evidence="6">
    <location>
        <begin position="1"/>
        <end position="10"/>
    </location>
</feature>
<keyword evidence="3" id="KW-0285">Flavoprotein</keyword>
<reference evidence="8 10" key="1">
    <citation type="submission" date="2019-05" db="EMBL/GenBank/DDBJ databases">
        <title>Mumia sp. nov., isolated from the intestinal contents of plateau pika (Ochotona curzoniae) in the Qinghai-Tibet plateau of China.</title>
        <authorList>
            <person name="Tian Z."/>
        </authorList>
    </citation>
    <scope>NUCLEOTIDE SEQUENCE [LARGE SCALE GENOMIC DNA]</scope>
    <source>
        <strain evidence="10">527</strain>
        <strain evidence="8">Z527</strain>
    </source>
</reference>
<feature type="region of interest" description="Disordered" evidence="6">
    <location>
        <begin position="1"/>
        <end position="23"/>
    </location>
</feature>
<evidence type="ECO:0000256" key="5">
    <source>
        <dbReference type="ARBA" id="ARBA00023002"/>
    </source>
</evidence>
<dbReference type="Gene3D" id="3.30.465.10">
    <property type="match status" value="1"/>
</dbReference>
<comment type="similarity">
    <text evidence="2">Belongs to the oxygen-dependent FAD-linked oxidoreductase family.</text>
</comment>